<dbReference type="EMBL" id="FXZE01000003">
    <property type="protein sequence ID" value="SMX76636.1"/>
    <property type="molecule type" value="Genomic_DNA"/>
</dbReference>
<protein>
    <submittedName>
        <fullName evidence="1">Uncharacterized protein</fullName>
    </submittedName>
</protein>
<accession>A0A2H1INA4</accession>
<reference evidence="2" key="1">
    <citation type="submission" date="2017-03" db="EMBL/GenBank/DDBJ databases">
        <authorList>
            <person name="Monnet C."/>
        </authorList>
    </citation>
    <scope>NUCLEOTIDE SEQUENCE [LARGE SCALE GENOMIC DNA]</scope>
    <source>
        <strain evidence="2">P10</strain>
    </source>
</reference>
<proteinExistence type="predicted"/>
<keyword evidence="2" id="KW-1185">Reference proteome</keyword>
<dbReference type="Proteomes" id="UP000234342">
    <property type="component" value="Unassembled WGS sequence"/>
</dbReference>
<organism evidence="1 2">
    <name type="scientific">Brevibacterium antiquum</name>
    <dbReference type="NCBI Taxonomy" id="234835"/>
    <lineage>
        <taxon>Bacteria</taxon>
        <taxon>Bacillati</taxon>
        <taxon>Actinomycetota</taxon>
        <taxon>Actinomycetes</taxon>
        <taxon>Micrococcales</taxon>
        <taxon>Brevibacteriaceae</taxon>
        <taxon>Brevibacterium</taxon>
    </lineage>
</organism>
<evidence type="ECO:0000313" key="1">
    <source>
        <dbReference type="EMBL" id="SMX76636.1"/>
    </source>
</evidence>
<evidence type="ECO:0000313" key="2">
    <source>
        <dbReference type="Proteomes" id="UP000234342"/>
    </source>
</evidence>
<dbReference type="AlphaFoldDB" id="A0A2H1INA4"/>
<gene>
    <name evidence="1" type="ORF">BANT10_01115</name>
</gene>
<sequence>MSDLNEWIKERRRIHDAATEGPWEADGFVDEYQGEDVIRLSIWSGPPSSEDSPVVVHSIRSHENTEFILDAHNTLPALLTAVENVLELHQRVPNSTSALYPNPLCTCGQNHPCPTVRTIEGAIK</sequence>
<name>A0A2H1INA4_9MICO</name>
<dbReference type="RefSeq" id="WP_101642277.1">
    <property type="nucleotide sequence ID" value="NZ_FXZE01000003.1"/>
</dbReference>